<dbReference type="SUPFAM" id="SSF53850">
    <property type="entry name" value="Periplasmic binding protein-like II"/>
    <property type="match status" value="1"/>
</dbReference>
<dbReference type="InterPro" id="IPR036390">
    <property type="entry name" value="WH_DNA-bd_sf"/>
</dbReference>
<evidence type="ECO:0000313" key="6">
    <source>
        <dbReference type="EMBL" id="SKA04171.1"/>
    </source>
</evidence>
<sequence length="321" mass="36945">MEWLKPVLEHRSVSIQQGISVMQDLSAIRAFHALCQYKSLTSAAKALAQPKSTLSRRVSQLETDLEQTLVTRQGNKLLLTKAGEIFSVYAEQLLDVAEQGKEAIHKLNNQVCGELTLVVHPSLIRGWMSKILDNFMQEHCHVKIKLHSQFQLDNHLLEPDLIIWVGQMSPTGYRRERLGKWSYAIYASPHYLHTHGPLQHPRELIHHPWIDFTTFHQEVFELHHKELGYYTLPTMESRLQSDNLTMQADAIAKGCGIGLLPIWSARCFERAHPNHLSMCLHGWKSSPIDVYSFYPMGRPPLRLRLLIDAIRKAIPTEWQQD</sequence>
<dbReference type="InterPro" id="IPR036388">
    <property type="entry name" value="WH-like_DNA-bd_sf"/>
</dbReference>
<dbReference type="Pfam" id="PF03466">
    <property type="entry name" value="LysR_substrate"/>
    <property type="match status" value="1"/>
</dbReference>
<evidence type="ECO:0000256" key="3">
    <source>
        <dbReference type="ARBA" id="ARBA00023125"/>
    </source>
</evidence>
<keyword evidence="2" id="KW-0805">Transcription regulation</keyword>
<dbReference type="Gene3D" id="1.10.10.10">
    <property type="entry name" value="Winged helix-like DNA-binding domain superfamily/Winged helix DNA-binding domain"/>
    <property type="match status" value="1"/>
</dbReference>
<evidence type="ECO:0000256" key="2">
    <source>
        <dbReference type="ARBA" id="ARBA00023015"/>
    </source>
</evidence>
<comment type="similarity">
    <text evidence="1">Belongs to the LysR transcriptional regulatory family.</text>
</comment>
<dbReference type="STRING" id="1123491.SAMN02745782_02170"/>
<dbReference type="InterPro" id="IPR058163">
    <property type="entry name" value="LysR-type_TF_proteobact-type"/>
</dbReference>
<accession>A0A1T4QL15</accession>
<feature type="domain" description="HTH lysR-type" evidence="5">
    <location>
        <begin position="23"/>
        <end position="80"/>
    </location>
</feature>
<keyword evidence="4" id="KW-0804">Transcription</keyword>
<keyword evidence="3 6" id="KW-0238">DNA-binding</keyword>
<evidence type="ECO:0000313" key="7">
    <source>
        <dbReference type="Proteomes" id="UP000190834"/>
    </source>
</evidence>
<name>A0A1T4QL15_VIBCI</name>
<dbReference type="InterPro" id="IPR000847">
    <property type="entry name" value="LysR_HTH_N"/>
</dbReference>
<evidence type="ECO:0000256" key="4">
    <source>
        <dbReference type="ARBA" id="ARBA00023163"/>
    </source>
</evidence>
<reference evidence="7" key="1">
    <citation type="submission" date="2017-02" db="EMBL/GenBank/DDBJ databases">
        <authorList>
            <person name="Varghese N."/>
            <person name="Submissions S."/>
        </authorList>
    </citation>
    <scope>NUCLEOTIDE SEQUENCE [LARGE SCALE GENOMIC DNA]</scope>
    <source>
        <strain evidence="7">DSM 19608</strain>
    </source>
</reference>
<dbReference type="InterPro" id="IPR005119">
    <property type="entry name" value="LysR_subst-bd"/>
</dbReference>
<evidence type="ECO:0000259" key="5">
    <source>
        <dbReference type="PROSITE" id="PS50931"/>
    </source>
</evidence>
<dbReference type="Gene3D" id="3.40.190.290">
    <property type="match status" value="1"/>
</dbReference>
<dbReference type="GO" id="GO:0003700">
    <property type="term" value="F:DNA-binding transcription factor activity"/>
    <property type="evidence" value="ECO:0007669"/>
    <property type="project" value="InterPro"/>
</dbReference>
<evidence type="ECO:0000256" key="1">
    <source>
        <dbReference type="ARBA" id="ARBA00009437"/>
    </source>
</evidence>
<dbReference type="SUPFAM" id="SSF46785">
    <property type="entry name" value="Winged helix' DNA-binding domain"/>
    <property type="match status" value="1"/>
</dbReference>
<dbReference type="GO" id="GO:0043565">
    <property type="term" value="F:sequence-specific DNA binding"/>
    <property type="evidence" value="ECO:0007669"/>
    <property type="project" value="TreeGrafter"/>
</dbReference>
<dbReference type="AlphaFoldDB" id="A0A1T4QL15"/>
<dbReference type="PROSITE" id="PS50931">
    <property type="entry name" value="HTH_LYSR"/>
    <property type="match status" value="1"/>
</dbReference>
<dbReference type="PANTHER" id="PTHR30537:SF66">
    <property type="entry name" value="IRON-REGULATED VIRULENCE REGULATORY PROTEIN IRGB"/>
    <property type="match status" value="1"/>
</dbReference>
<dbReference type="Proteomes" id="UP000190834">
    <property type="component" value="Unassembled WGS sequence"/>
</dbReference>
<dbReference type="Pfam" id="PF00126">
    <property type="entry name" value="HTH_1"/>
    <property type="match status" value="1"/>
</dbReference>
<organism evidence="6 7">
    <name type="scientific">Vibrio cincinnatiensis DSM 19608</name>
    <dbReference type="NCBI Taxonomy" id="1123491"/>
    <lineage>
        <taxon>Bacteria</taxon>
        <taxon>Pseudomonadati</taxon>
        <taxon>Pseudomonadota</taxon>
        <taxon>Gammaproteobacteria</taxon>
        <taxon>Vibrionales</taxon>
        <taxon>Vibrionaceae</taxon>
        <taxon>Vibrio</taxon>
    </lineage>
</organism>
<dbReference type="GO" id="GO:0006351">
    <property type="term" value="P:DNA-templated transcription"/>
    <property type="evidence" value="ECO:0007669"/>
    <property type="project" value="TreeGrafter"/>
</dbReference>
<dbReference type="PANTHER" id="PTHR30537">
    <property type="entry name" value="HTH-TYPE TRANSCRIPTIONAL REGULATOR"/>
    <property type="match status" value="1"/>
</dbReference>
<keyword evidence="7" id="KW-1185">Reference proteome</keyword>
<gene>
    <name evidence="6" type="ORF">SAMN02745782_02170</name>
</gene>
<dbReference type="EMBL" id="FUXB01000010">
    <property type="protein sequence ID" value="SKA04171.1"/>
    <property type="molecule type" value="Genomic_DNA"/>
</dbReference>
<protein>
    <submittedName>
        <fullName evidence="6">DNA-binding transcriptional regulator, LysR family</fullName>
    </submittedName>
</protein>
<proteinExistence type="inferred from homology"/>